<dbReference type="SMART" id="SM00347">
    <property type="entry name" value="HTH_MARR"/>
    <property type="match status" value="1"/>
</dbReference>
<gene>
    <name evidence="2" type="ORF">HHI_00210</name>
</gene>
<evidence type="ECO:0000259" key="1">
    <source>
        <dbReference type="PROSITE" id="PS50995"/>
    </source>
</evidence>
<dbReference type="Gene3D" id="1.10.10.10">
    <property type="entry name" value="Winged helix-like DNA-binding domain superfamily/Winged helix DNA-binding domain"/>
    <property type="match status" value="1"/>
</dbReference>
<dbReference type="EMBL" id="ARYI01000001">
    <property type="protein sequence ID" value="KCZ96055.1"/>
    <property type="molecule type" value="Genomic_DNA"/>
</dbReference>
<reference evidence="2 3" key="1">
    <citation type="submission" date="2013-04" db="EMBL/GenBank/DDBJ databases">
        <title>Hyphomonas hirschiana VP5 Genome Sequencing.</title>
        <authorList>
            <person name="Lai Q."/>
            <person name="Shao Z."/>
        </authorList>
    </citation>
    <scope>NUCLEOTIDE SEQUENCE [LARGE SCALE GENOMIC DNA]</scope>
    <source>
        <strain evidence="2 3">VP5</strain>
    </source>
</reference>
<keyword evidence="3" id="KW-1185">Reference proteome</keyword>
<dbReference type="InterPro" id="IPR000835">
    <property type="entry name" value="HTH_MarR-typ"/>
</dbReference>
<dbReference type="GO" id="GO:0006950">
    <property type="term" value="P:response to stress"/>
    <property type="evidence" value="ECO:0007669"/>
    <property type="project" value="TreeGrafter"/>
</dbReference>
<dbReference type="InterPro" id="IPR036390">
    <property type="entry name" value="WH_DNA-bd_sf"/>
</dbReference>
<dbReference type="OrthoDB" id="2287011at2"/>
<dbReference type="AlphaFoldDB" id="A0A059FZK3"/>
<dbReference type="SUPFAM" id="SSF46785">
    <property type="entry name" value="Winged helix' DNA-binding domain"/>
    <property type="match status" value="1"/>
</dbReference>
<dbReference type="GO" id="GO:0003700">
    <property type="term" value="F:DNA-binding transcription factor activity"/>
    <property type="evidence" value="ECO:0007669"/>
    <property type="project" value="InterPro"/>
</dbReference>
<accession>A0A059FZK3</accession>
<dbReference type="InterPro" id="IPR036388">
    <property type="entry name" value="WH-like_DNA-bd_sf"/>
</dbReference>
<name>A0A059FZK3_9PROT</name>
<dbReference type="RefSeq" id="WP_011646036.1">
    <property type="nucleotide sequence ID" value="NZ_ARYI01000001.1"/>
</dbReference>
<dbReference type="InterPro" id="IPR039422">
    <property type="entry name" value="MarR/SlyA-like"/>
</dbReference>
<organism evidence="2 3">
    <name type="scientific">Hyphomonas hirschiana VP5</name>
    <dbReference type="NCBI Taxonomy" id="1280951"/>
    <lineage>
        <taxon>Bacteria</taxon>
        <taxon>Pseudomonadati</taxon>
        <taxon>Pseudomonadota</taxon>
        <taxon>Alphaproteobacteria</taxon>
        <taxon>Hyphomonadales</taxon>
        <taxon>Hyphomonadaceae</taxon>
        <taxon>Hyphomonas</taxon>
    </lineage>
</organism>
<dbReference type="Proteomes" id="UP000025061">
    <property type="component" value="Unassembled WGS sequence"/>
</dbReference>
<feature type="domain" description="HTH marR-type" evidence="1">
    <location>
        <begin position="15"/>
        <end position="148"/>
    </location>
</feature>
<dbReference type="Pfam" id="PF01047">
    <property type="entry name" value="MarR"/>
    <property type="match status" value="1"/>
</dbReference>
<evidence type="ECO:0000313" key="3">
    <source>
        <dbReference type="Proteomes" id="UP000025061"/>
    </source>
</evidence>
<comment type="caution">
    <text evidence="2">The sequence shown here is derived from an EMBL/GenBank/DDBJ whole genome shotgun (WGS) entry which is preliminary data.</text>
</comment>
<dbReference type="PANTHER" id="PTHR33164">
    <property type="entry name" value="TRANSCRIPTIONAL REGULATOR, MARR FAMILY"/>
    <property type="match status" value="1"/>
</dbReference>
<dbReference type="PROSITE" id="PS50995">
    <property type="entry name" value="HTH_MARR_2"/>
    <property type="match status" value="1"/>
</dbReference>
<proteinExistence type="predicted"/>
<dbReference type="PATRIC" id="fig|1280951.3.peg.42"/>
<dbReference type="PANTHER" id="PTHR33164:SF105">
    <property type="entry name" value="TRANSCRIPTIONAL REPRESSOR PROTEIN-RELATED"/>
    <property type="match status" value="1"/>
</dbReference>
<evidence type="ECO:0000313" key="2">
    <source>
        <dbReference type="EMBL" id="KCZ96055.1"/>
    </source>
</evidence>
<sequence length="148" mass="16427">MKTDLPFETTLEVYGRCLCFGMHRAARTLARRFDAAFAPLGISHGQYSLMMSLNRPDPPRLGEAATFLAMDRTTLTANLKPLERLGYVEIVPDKDDKRSRRLILTAAGRKVLAAAVPIWRATHSEVDTHISGNPGALRDQLMEVATAY</sequence>
<protein>
    <submittedName>
        <fullName evidence="2">MarR family transcriptional regulator</fullName>
    </submittedName>
</protein>